<evidence type="ECO:0000313" key="5">
    <source>
        <dbReference type="EMBL" id="TET43432.1"/>
    </source>
</evidence>
<gene>
    <name evidence="5" type="ORF">E3J59_06425</name>
</gene>
<comment type="caution">
    <text evidence="5">The sequence shown here is derived from an EMBL/GenBank/DDBJ whole genome shotgun (WGS) entry which is preliminary data.</text>
</comment>
<proteinExistence type="predicted"/>
<dbReference type="Gene3D" id="3.30.450.330">
    <property type="match status" value="1"/>
</dbReference>
<dbReference type="EMBL" id="SOJK01000270">
    <property type="protein sequence ID" value="TET43432.1"/>
    <property type="molecule type" value="Genomic_DNA"/>
</dbReference>
<keyword evidence="2" id="KW-0472">Membrane</keyword>
<dbReference type="InterPro" id="IPR036138">
    <property type="entry name" value="PBP_dimer_sf"/>
</dbReference>
<dbReference type="Gene3D" id="3.90.1310.10">
    <property type="entry name" value="Penicillin-binding protein 2a (Domain 2)"/>
    <property type="match status" value="1"/>
</dbReference>
<dbReference type="PANTHER" id="PTHR30627:SF1">
    <property type="entry name" value="PEPTIDOGLYCAN D,D-TRANSPEPTIDASE FTSI"/>
    <property type="match status" value="1"/>
</dbReference>
<evidence type="ECO:0000259" key="4">
    <source>
        <dbReference type="Pfam" id="PF03717"/>
    </source>
</evidence>
<evidence type="ECO:0000313" key="6">
    <source>
        <dbReference type="Proteomes" id="UP000320679"/>
    </source>
</evidence>
<dbReference type="GO" id="GO:0008658">
    <property type="term" value="F:penicillin binding"/>
    <property type="evidence" value="ECO:0007669"/>
    <property type="project" value="InterPro"/>
</dbReference>
<dbReference type="InterPro" id="IPR012338">
    <property type="entry name" value="Beta-lactam/transpept-like"/>
</dbReference>
<dbReference type="PANTHER" id="PTHR30627">
    <property type="entry name" value="PEPTIDOGLYCAN D,D-TRANSPEPTIDASE"/>
    <property type="match status" value="1"/>
</dbReference>
<evidence type="ECO:0000259" key="3">
    <source>
        <dbReference type="Pfam" id="PF00905"/>
    </source>
</evidence>
<dbReference type="InterPro" id="IPR005311">
    <property type="entry name" value="PBP_dimer"/>
</dbReference>
<dbReference type="GO" id="GO:0005886">
    <property type="term" value="C:plasma membrane"/>
    <property type="evidence" value="ECO:0007669"/>
    <property type="project" value="TreeGrafter"/>
</dbReference>
<dbReference type="AlphaFoldDB" id="A0A523ULM4"/>
<dbReference type="Pfam" id="PF00905">
    <property type="entry name" value="Transpeptidase"/>
    <property type="match status" value="1"/>
</dbReference>
<accession>A0A523ULM4</accession>
<comment type="subcellular location">
    <subcellularLocation>
        <location evidence="1">Membrane</location>
    </subcellularLocation>
</comment>
<feature type="non-terminal residue" evidence="5">
    <location>
        <position position="1"/>
    </location>
</feature>
<dbReference type="Proteomes" id="UP000320679">
    <property type="component" value="Unassembled WGS sequence"/>
</dbReference>
<dbReference type="SUPFAM" id="SSF56519">
    <property type="entry name" value="Penicillin binding protein dimerisation domain"/>
    <property type="match status" value="1"/>
</dbReference>
<feature type="domain" description="Penicillin-binding protein dimerisation" evidence="4">
    <location>
        <begin position="10"/>
        <end position="154"/>
    </location>
</feature>
<name>A0A523ULM4_UNCAE</name>
<dbReference type="Gene3D" id="3.40.710.10">
    <property type="entry name" value="DD-peptidase/beta-lactamase superfamily"/>
    <property type="match status" value="1"/>
</dbReference>
<organism evidence="5 6">
    <name type="scientific">Aerophobetes bacterium</name>
    <dbReference type="NCBI Taxonomy" id="2030807"/>
    <lineage>
        <taxon>Bacteria</taxon>
        <taxon>Candidatus Aerophobota</taxon>
    </lineage>
</organism>
<reference evidence="5 6" key="1">
    <citation type="submission" date="2019-03" db="EMBL/GenBank/DDBJ databases">
        <title>Metabolic potential of uncultured bacteria and archaea associated with petroleum seepage in deep-sea sediments.</title>
        <authorList>
            <person name="Dong X."/>
            <person name="Hubert C."/>
        </authorList>
    </citation>
    <scope>NUCLEOTIDE SEQUENCE [LARGE SCALE GENOMIC DNA]</scope>
    <source>
        <strain evidence="5">E29_bin78</strain>
    </source>
</reference>
<evidence type="ECO:0000256" key="1">
    <source>
        <dbReference type="ARBA" id="ARBA00004370"/>
    </source>
</evidence>
<dbReference type="GO" id="GO:0071555">
    <property type="term" value="P:cell wall organization"/>
    <property type="evidence" value="ECO:0007669"/>
    <property type="project" value="TreeGrafter"/>
</dbReference>
<sequence length="525" mass="58508">RGEQIRKIEVAPKRGTIYDRNLQKLAINIPSYSLYARPQKISNPKQVATLLAPLLKTKSSLLRNKLEQKQIFVWLKRKLPLSQKKQIENLNLEGIGFVEESNRFYPQKELASHVLGFVGVDNQGLAGVEFFYDNELKGQRGHFWIRRDALGYEIPFAREILQTLVPGKDLVLTIDSVIQSIVEEELAIALKETQAKSVEALFMDPHTGEILALSRRPSYDPNHYRDYPASAQKNHLIQSIYEPGSTFKVATASVLLEEDLVDMKERIFCENTLRIADHVFHDWKEFNTDLDFYTIVQDSSDIGMIKLASRINNDIFFQYIKHFGFGTRTGVDLPGEEKGIVRSSSSWSLTDPPCIAIGQGIAVTPLQIVTFLSAAINGGRLLRPYVVRAILEPGGRIIKKNNPHLVRTIISDSTSSMLREFLKGVVDGGTGKRAGVSGYFVGGKTGTAQIPLSGARGYAEGRYISSFMGFAPVGSPKVAGIVIIKEPTGAYWGGEIAAPVFGRIIRRALPYMNVLPEDEKWVKVS</sequence>
<dbReference type="InterPro" id="IPR001460">
    <property type="entry name" value="PCN-bd_Tpept"/>
</dbReference>
<evidence type="ECO:0000256" key="2">
    <source>
        <dbReference type="ARBA" id="ARBA00023136"/>
    </source>
</evidence>
<feature type="domain" description="Penicillin-binding protein transpeptidase" evidence="3">
    <location>
        <begin position="200"/>
        <end position="505"/>
    </location>
</feature>
<dbReference type="Pfam" id="PF03717">
    <property type="entry name" value="PBP_dimer"/>
    <property type="match status" value="1"/>
</dbReference>
<dbReference type="SUPFAM" id="SSF56601">
    <property type="entry name" value="beta-lactamase/transpeptidase-like"/>
    <property type="match status" value="1"/>
</dbReference>
<dbReference type="InterPro" id="IPR050515">
    <property type="entry name" value="Beta-lactam/transpept"/>
</dbReference>
<protein>
    <submittedName>
        <fullName evidence="5">Stage V sporulation protein D</fullName>
    </submittedName>
</protein>